<dbReference type="RefSeq" id="WP_260276041.1">
    <property type="nucleotide sequence ID" value="NZ_JANAVZ010000002.1"/>
</dbReference>
<dbReference type="PROSITE" id="PS50109">
    <property type="entry name" value="HIS_KIN"/>
    <property type="match status" value="1"/>
</dbReference>
<evidence type="ECO:0000313" key="14">
    <source>
        <dbReference type="EMBL" id="MCT4332164.1"/>
    </source>
</evidence>
<dbReference type="InterPro" id="IPR004358">
    <property type="entry name" value="Sig_transdc_His_kin-like_C"/>
</dbReference>
<dbReference type="Gene3D" id="1.10.287.130">
    <property type="match status" value="1"/>
</dbReference>
<evidence type="ECO:0000256" key="6">
    <source>
        <dbReference type="ARBA" id="ARBA00022692"/>
    </source>
</evidence>
<dbReference type="Gene3D" id="3.30.565.10">
    <property type="entry name" value="Histidine kinase-like ATPase, C-terminal domain"/>
    <property type="match status" value="1"/>
</dbReference>
<evidence type="ECO:0000256" key="4">
    <source>
        <dbReference type="ARBA" id="ARBA00022553"/>
    </source>
</evidence>
<dbReference type="CDD" id="cd00082">
    <property type="entry name" value="HisKA"/>
    <property type="match status" value="1"/>
</dbReference>
<dbReference type="EMBL" id="JANAVZ010000002">
    <property type="protein sequence ID" value="MCT4332164.1"/>
    <property type="molecule type" value="Genomic_DNA"/>
</dbReference>
<evidence type="ECO:0000256" key="8">
    <source>
        <dbReference type="ARBA" id="ARBA00022989"/>
    </source>
</evidence>
<evidence type="ECO:0000256" key="1">
    <source>
        <dbReference type="ARBA" id="ARBA00000085"/>
    </source>
</evidence>
<comment type="caution">
    <text evidence="14">The sequence shown here is derived from an EMBL/GenBank/DDBJ whole genome shotgun (WGS) entry which is preliminary data.</text>
</comment>
<dbReference type="EC" id="2.7.13.3" evidence="3"/>
<dbReference type="InterPro" id="IPR013727">
    <property type="entry name" value="2CSK_N"/>
</dbReference>
<evidence type="ECO:0000256" key="10">
    <source>
        <dbReference type="ARBA" id="ARBA00023136"/>
    </source>
</evidence>
<dbReference type="InterPro" id="IPR036890">
    <property type="entry name" value="HATPase_C_sf"/>
</dbReference>
<evidence type="ECO:0000256" key="5">
    <source>
        <dbReference type="ARBA" id="ARBA00022679"/>
    </source>
</evidence>
<proteinExistence type="predicted"/>
<dbReference type="InterPro" id="IPR003661">
    <property type="entry name" value="HisK_dim/P_dom"/>
</dbReference>
<keyword evidence="9" id="KW-0902">Two-component regulatory system</keyword>
<dbReference type="Proteomes" id="UP001320702">
    <property type="component" value="Unassembled WGS sequence"/>
</dbReference>
<evidence type="ECO:0000313" key="15">
    <source>
        <dbReference type="Proteomes" id="UP001320702"/>
    </source>
</evidence>
<accession>A0ABT2K8D9</accession>
<comment type="subcellular location">
    <subcellularLocation>
        <location evidence="2">Membrane</location>
    </subcellularLocation>
</comment>
<evidence type="ECO:0000256" key="11">
    <source>
        <dbReference type="SAM" id="Phobius"/>
    </source>
</evidence>
<keyword evidence="6 11" id="KW-0812">Transmembrane</keyword>
<dbReference type="Pfam" id="PF08521">
    <property type="entry name" value="2CSK_N"/>
    <property type="match status" value="1"/>
</dbReference>
<feature type="domain" description="Histidine kinase" evidence="12">
    <location>
        <begin position="249"/>
        <end position="460"/>
    </location>
</feature>
<dbReference type="Pfam" id="PF02518">
    <property type="entry name" value="HATPase_c"/>
    <property type="match status" value="1"/>
</dbReference>
<keyword evidence="5" id="KW-0808">Transferase</keyword>
<dbReference type="SMART" id="SM00388">
    <property type="entry name" value="HisKA"/>
    <property type="match status" value="1"/>
</dbReference>
<dbReference type="PANTHER" id="PTHR45436:SF1">
    <property type="entry name" value="SENSOR PROTEIN QSEC"/>
    <property type="match status" value="1"/>
</dbReference>
<dbReference type="InterPro" id="IPR050428">
    <property type="entry name" value="TCS_sensor_his_kinase"/>
</dbReference>
<comment type="catalytic activity">
    <reaction evidence="1">
        <text>ATP + protein L-histidine = ADP + protein N-phospho-L-histidine.</text>
        <dbReference type="EC" id="2.7.13.3"/>
    </reaction>
</comment>
<dbReference type="InterPro" id="IPR036097">
    <property type="entry name" value="HisK_dim/P_sf"/>
</dbReference>
<dbReference type="Pfam" id="PF00512">
    <property type="entry name" value="HisKA"/>
    <property type="match status" value="1"/>
</dbReference>
<evidence type="ECO:0000256" key="3">
    <source>
        <dbReference type="ARBA" id="ARBA00012438"/>
    </source>
</evidence>
<feature type="transmembrane region" description="Helical" evidence="11">
    <location>
        <begin position="20"/>
        <end position="43"/>
    </location>
</feature>
<gene>
    <name evidence="14" type="ORF">MU516_04680</name>
</gene>
<reference evidence="14 15" key="1">
    <citation type="submission" date="2022-04" db="EMBL/GenBank/DDBJ databases">
        <title>Paracoccus sp. YLB-12 draft genome sequence.</title>
        <authorList>
            <person name="Yu L."/>
        </authorList>
    </citation>
    <scope>NUCLEOTIDE SEQUENCE [LARGE SCALE GENOMIC DNA]</scope>
    <source>
        <strain evidence="14 15">YLB-12</strain>
    </source>
</reference>
<dbReference type="InterPro" id="IPR003660">
    <property type="entry name" value="HAMP_dom"/>
</dbReference>
<evidence type="ECO:0000259" key="12">
    <source>
        <dbReference type="PROSITE" id="PS50109"/>
    </source>
</evidence>
<dbReference type="SUPFAM" id="SSF47384">
    <property type="entry name" value="Homodimeric domain of signal transducing histidine kinase"/>
    <property type="match status" value="1"/>
</dbReference>
<keyword evidence="7 14" id="KW-0418">Kinase</keyword>
<evidence type="ECO:0000259" key="13">
    <source>
        <dbReference type="PROSITE" id="PS50885"/>
    </source>
</evidence>
<evidence type="ECO:0000256" key="2">
    <source>
        <dbReference type="ARBA" id="ARBA00004370"/>
    </source>
</evidence>
<dbReference type="PANTHER" id="PTHR45436">
    <property type="entry name" value="SENSOR HISTIDINE KINASE YKOH"/>
    <property type="match status" value="1"/>
</dbReference>
<protein>
    <recommendedName>
        <fullName evidence="3">histidine kinase</fullName>
        <ecNumber evidence="3">2.7.13.3</ecNumber>
    </recommendedName>
</protein>
<dbReference type="SUPFAM" id="SSF55874">
    <property type="entry name" value="ATPase domain of HSP90 chaperone/DNA topoisomerase II/histidine kinase"/>
    <property type="match status" value="1"/>
</dbReference>
<dbReference type="InterPro" id="IPR003594">
    <property type="entry name" value="HATPase_dom"/>
</dbReference>
<evidence type="ECO:0000256" key="7">
    <source>
        <dbReference type="ARBA" id="ARBA00022777"/>
    </source>
</evidence>
<feature type="domain" description="HAMP" evidence="13">
    <location>
        <begin position="190"/>
        <end position="241"/>
    </location>
</feature>
<sequence>MSQIADPDIAGKGGSLTLRLALAFALIFALGGVAVAVAAFSYGRQAAQQSFDRLLVGAADQIARSITLQDGAVSVDLPVGAFELLSLAPNDRVIYAVYGPDGGLITGYEGLEAFPEGRRFHDATFAGEPIRAIRVTRPFAEQSYAGTVVVVVGHTLRARAEMAAQITRNAVIAAGLVALVMAGLAVLAVRAALAPVNRVGTALHGRSPQNLTPLDVAVPREISSLVQALNRFMGRLDRQVGIMRNLIADASHQLRTPIAALRVQAELAEEENDPEALRRIVQRIHARAVNLSHLTDQLLNHALIIHRADSVPLARVDLRQVVIDAIEHVDHAVLDGRTPAMLDLPEDPVWCDGDALSLIEATKNLAGNALRHGVDPVRVSVAQEGDRARILVRDAGPGIPRDYWDEAGTRFARSSGVSAKSAGLGLAIVQSVAAAHHGRLEFRTGTPSGFEAAIVLPLAENGAR</sequence>
<keyword evidence="8 11" id="KW-1133">Transmembrane helix</keyword>
<evidence type="ECO:0000256" key="9">
    <source>
        <dbReference type="ARBA" id="ARBA00023012"/>
    </source>
</evidence>
<dbReference type="PRINTS" id="PR00344">
    <property type="entry name" value="BCTRLSENSOR"/>
</dbReference>
<feature type="transmembrane region" description="Helical" evidence="11">
    <location>
        <begin position="170"/>
        <end position="193"/>
    </location>
</feature>
<keyword evidence="4" id="KW-0597">Phosphoprotein</keyword>
<dbReference type="SMART" id="SM00387">
    <property type="entry name" value="HATPase_c"/>
    <property type="match status" value="1"/>
</dbReference>
<dbReference type="GO" id="GO:0016301">
    <property type="term" value="F:kinase activity"/>
    <property type="evidence" value="ECO:0007669"/>
    <property type="project" value="UniProtKB-KW"/>
</dbReference>
<keyword evidence="10 11" id="KW-0472">Membrane</keyword>
<organism evidence="14 15">
    <name type="scientific">Paracoccus maritimus</name>
    <dbReference type="NCBI Taxonomy" id="2933292"/>
    <lineage>
        <taxon>Bacteria</taxon>
        <taxon>Pseudomonadati</taxon>
        <taxon>Pseudomonadota</taxon>
        <taxon>Alphaproteobacteria</taxon>
        <taxon>Rhodobacterales</taxon>
        <taxon>Paracoccaceae</taxon>
        <taxon>Paracoccus</taxon>
    </lineage>
</organism>
<name>A0ABT2K8D9_9RHOB</name>
<dbReference type="PROSITE" id="PS50885">
    <property type="entry name" value="HAMP"/>
    <property type="match status" value="1"/>
</dbReference>
<dbReference type="InterPro" id="IPR005467">
    <property type="entry name" value="His_kinase_dom"/>
</dbReference>
<keyword evidence="15" id="KW-1185">Reference proteome</keyword>